<accession>A0A2T5DFW3</accession>
<dbReference type="RefSeq" id="WP_108145407.1">
    <property type="nucleotide sequence ID" value="NZ_PYGR01000004.1"/>
</dbReference>
<keyword evidence="1" id="KW-1133">Transmembrane helix</keyword>
<keyword evidence="1" id="KW-0812">Transmembrane</keyword>
<dbReference type="AlphaFoldDB" id="A0A2T5DFW3"/>
<organism evidence="2 3">
    <name type="scientific">Enterococcus mundtii</name>
    <dbReference type="NCBI Taxonomy" id="53346"/>
    <lineage>
        <taxon>Bacteria</taxon>
        <taxon>Bacillati</taxon>
        <taxon>Bacillota</taxon>
        <taxon>Bacilli</taxon>
        <taxon>Lactobacillales</taxon>
        <taxon>Enterococcaceae</taxon>
        <taxon>Enterococcus</taxon>
    </lineage>
</organism>
<reference evidence="2 3" key="1">
    <citation type="submission" date="2018-03" db="EMBL/GenBank/DDBJ databases">
        <title>Draft genome sequences of four Enterococcus mundtii strains isolated from beef slaughterhouses in Kenya.</title>
        <authorList>
            <person name="Wambui J."/>
            <person name="Stevens M."/>
            <person name="Njage P."/>
            <person name="Stephan R."/>
            <person name="Tasara T."/>
        </authorList>
    </citation>
    <scope>NUCLEOTIDE SEQUENCE [LARGE SCALE GENOMIC DNA]</scope>
    <source>
        <strain evidence="2 3">H18-EM</strain>
    </source>
</reference>
<evidence type="ECO:0000313" key="3">
    <source>
        <dbReference type="Proteomes" id="UP000244022"/>
    </source>
</evidence>
<evidence type="ECO:0000313" key="2">
    <source>
        <dbReference type="EMBL" id="PTO37020.1"/>
    </source>
</evidence>
<evidence type="ECO:0000256" key="1">
    <source>
        <dbReference type="SAM" id="Phobius"/>
    </source>
</evidence>
<keyword evidence="1" id="KW-0472">Membrane</keyword>
<proteinExistence type="predicted"/>
<sequence length="340" mass="40051">MAKETAIIDQIHHLQVEETQLDLFQALEDLETENRRVLMANMQGHCRLRIYDRKGVLLLEKILQFPLTEEIEEVLDSDWEQVKETNKTEKKMLFTNPSNRWKKYQFARIDWKKIIKRLLLSGVIVFVVIQGARIFGGKSPSDKPKVIEESQHISWQSLIEAGAYEEAAEAYPALYQQLLDHLVEQQEFSWVEKLNEQRPTGDSTFDLAFYQKDWETVIVTHVEQLTEQRQVKLAIAYLELEQVQEAIVLNRHLKHPEITLALDQFYFEESLDWLKEKEMDKAKEEYERIQTEELKAVMAAYIEQAAIILDFIRFYEDSSDPSDSVKIWEERLARLGESVE</sequence>
<protein>
    <submittedName>
        <fullName evidence="2">Uncharacterized protein</fullName>
    </submittedName>
</protein>
<name>A0A2T5DFW3_ENTMU</name>
<comment type="caution">
    <text evidence="2">The sequence shown here is derived from an EMBL/GenBank/DDBJ whole genome shotgun (WGS) entry which is preliminary data.</text>
</comment>
<dbReference type="Proteomes" id="UP000244022">
    <property type="component" value="Unassembled WGS sequence"/>
</dbReference>
<dbReference type="EMBL" id="PYGR01000004">
    <property type="protein sequence ID" value="PTO37020.1"/>
    <property type="molecule type" value="Genomic_DNA"/>
</dbReference>
<feature type="transmembrane region" description="Helical" evidence="1">
    <location>
        <begin position="118"/>
        <end position="136"/>
    </location>
</feature>
<gene>
    <name evidence="2" type="ORF">C6N14_01770</name>
</gene>